<feature type="compositionally biased region" description="Polar residues" evidence="1">
    <location>
        <begin position="1"/>
        <end position="14"/>
    </location>
</feature>
<dbReference type="AlphaFoldDB" id="A0A6A6HR61"/>
<evidence type="ECO:0000313" key="2">
    <source>
        <dbReference type="EMBL" id="KAF2240596.1"/>
    </source>
</evidence>
<dbReference type="OrthoDB" id="10546358at2759"/>
<keyword evidence="3" id="KW-1185">Reference proteome</keyword>
<evidence type="ECO:0000256" key="1">
    <source>
        <dbReference type="SAM" id="MobiDB-lite"/>
    </source>
</evidence>
<name>A0A6A6HR61_9PLEO</name>
<organism evidence="2 3">
    <name type="scientific">Trematosphaeria pertusa</name>
    <dbReference type="NCBI Taxonomy" id="390896"/>
    <lineage>
        <taxon>Eukaryota</taxon>
        <taxon>Fungi</taxon>
        <taxon>Dikarya</taxon>
        <taxon>Ascomycota</taxon>
        <taxon>Pezizomycotina</taxon>
        <taxon>Dothideomycetes</taxon>
        <taxon>Pleosporomycetidae</taxon>
        <taxon>Pleosporales</taxon>
        <taxon>Massarineae</taxon>
        <taxon>Trematosphaeriaceae</taxon>
        <taxon>Trematosphaeria</taxon>
    </lineage>
</organism>
<protein>
    <submittedName>
        <fullName evidence="2">Uncharacterized protein</fullName>
    </submittedName>
</protein>
<dbReference type="Proteomes" id="UP000800094">
    <property type="component" value="Unassembled WGS sequence"/>
</dbReference>
<reference evidence="2" key="1">
    <citation type="journal article" date="2020" name="Stud. Mycol.">
        <title>101 Dothideomycetes genomes: a test case for predicting lifestyles and emergence of pathogens.</title>
        <authorList>
            <person name="Haridas S."/>
            <person name="Albert R."/>
            <person name="Binder M."/>
            <person name="Bloem J."/>
            <person name="Labutti K."/>
            <person name="Salamov A."/>
            <person name="Andreopoulos B."/>
            <person name="Baker S."/>
            <person name="Barry K."/>
            <person name="Bills G."/>
            <person name="Bluhm B."/>
            <person name="Cannon C."/>
            <person name="Castanera R."/>
            <person name="Culley D."/>
            <person name="Daum C."/>
            <person name="Ezra D."/>
            <person name="Gonzalez J."/>
            <person name="Henrissat B."/>
            <person name="Kuo A."/>
            <person name="Liang C."/>
            <person name="Lipzen A."/>
            <person name="Lutzoni F."/>
            <person name="Magnuson J."/>
            <person name="Mondo S."/>
            <person name="Nolan M."/>
            <person name="Ohm R."/>
            <person name="Pangilinan J."/>
            <person name="Park H.-J."/>
            <person name="Ramirez L."/>
            <person name="Alfaro M."/>
            <person name="Sun H."/>
            <person name="Tritt A."/>
            <person name="Yoshinaga Y."/>
            <person name="Zwiers L.-H."/>
            <person name="Turgeon B."/>
            <person name="Goodwin S."/>
            <person name="Spatafora J."/>
            <person name="Crous P."/>
            <person name="Grigoriev I."/>
        </authorList>
    </citation>
    <scope>NUCLEOTIDE SEQUENCE</scope>
    <source>
        <strain evidence="2">CBS 122368</strain>
    </source>
</reference>
<dbReference type="EMBL" id="ML987216">
    <property type="protein sequence ID" value="KAF2240596.1"/>
    <property type="molecule type" value="Genomic_DNA"/>
</dbReference>
<proteinExistence type="predicted"/>
<feature type="region of interest" description="Disordered" evidence="1">
    <location>
        <begin position="1"/>
        <end position="30"/>
    </location>
</feature>
<dbReference type="GeneID" id="54583929"/>
<gene>
    <name evidence="2" type="ORF">BU26DRAFT_525830</name>
</gene>
<dbReference type="RefSeq" id="XP_033675600.1">
    <property type="nucleotide sequence ID" value="XM_033830599.1"/>
</dbReference>
<evidence type="ECO:0000313" key="3">
    <source>
        <dbReference type="Proteomes" id="UP000800094"/>
    </source>
</evidence>
<sequence length="164" mass="17992">MSESPATEQPTSSPRKAVDDPKYWTSKGDSLQSKSMWDIKRPGSLSHTLRVAYGIDQPCPLLVSELEDDTFLLKGNLMARNGQGTVVIPGTTPDGFFFFSATAGQVQRIMEPASQEGIWAKLNEKPMDVKAEEIQPLCFEVEQGKSLSGQVDRLALGEVEDSED</sequence>
<accession>A0A6A6HR61</accession>